<proteinExistence type="predicted"/>
<dbReference type="NCBIfam" id="NF033521">
    <property type="entry name" value="lasso_leader_L3"/>
    <property type="match status" value="1"/>
</dbReference>
<sequence length="62" mass="6652">MTTSHRGHEYPLGGSAEAAVVLEDVDDMFYEPPVVVDLGSVRDVTLGSSTSGTADANSQYYW</sequence>
<dbReference type="Proteomes" id="UP001432209">
    <property type="component" value="Chromosome"/>
</dbReference>
<keyword evidence="2" id="KW-1185">Reference proteome</keyword>
<evidence type="ECO:0000313" key="1">
    <source>
        <dbReference type="EMBL" id="WUX50159.1"/>
    </source>
</evidence>
<dbReference type="RefSeq" id="WP_329073708.1">
    <property type="nucleotide sequence ID" value="NZ_CP109495.1"/>
</dbReference>
<dbReference type="EMBL" id="CP109495">
    <property type="protein sequence ID" value="WUX50159.1"/>
    <property type="molecule type" value="Genomic_DNA"/>
</dbReference>
<reference evidence="1" key="1">
    <citation type="submission" date="2022-10" db="EMBL/GenBank/DDBJ databases">
        <title>The complete genomes of actinobacterial strains from the NBC collection.</title>
        <authorList>
            <person name="Joergensen T.S."/>
            <person name="Alvarez Arevalo M."/>
            <person name="Sterndorff E.B."/>
            <person name="Faurdal D."/>
            <person name="Vuksanovic O."/>
            <person name="Mourched A.-S."/>
            <person name="Charusanti P."/>
            <person name="Shaw S."/>
            <person name="Blin K."/>
            <person name="Weber T."/>
        </authorList>
    </citation>
    <scope>NUCLEOTIDE SEQUENCE</scope>
    <source>
        <strain evidence="1">NBC_01432</strain>
    </source>
</reference>
<name>A0ABZ1ZV34_STRNV</name>
<protein>
    <submittedName>
        <fullName evidence="1">Lasso RiPP family leader peptide-containing protein</fullName>
    </submittedName>
</protein>
<gene>
    <name evidence="1" type="ORF">OG442_00495</name>
</gene>
<evidence type="ECO:0000313" key="2">
    <source>
        <dbReference type="Proteomes" id="UP001432209"/>
    </source>
</evidence>
<accession>A0ABZ1ZV34</accession>
<organism evidence="1 2">
    <name type="scientific">Streptomyces niveus</name>
    <name type="common">Streptomyces spheroides</name>
    <dbReference type="NCBI Taxonomy" id="193462"/>
    <lineage>
        <taxon>Bacteria</taxon>
        <taxon>Bacillati</taxon>
        <taxon>Actinomycetota</taxon>
        <taxon>Actinomycetes</taxon>
        <taxon>Kitasatosporales</taxon>
        <taxon>Streptomycetaceae</taxon>
        <taxon>Streptomyces</taxon>
    </lineage>
</organism>